<sequence length="332" mass="37619">MAFAAGSDSASAVPPDARRDTEQTLLTFPEWYLVHSPAEYARIVRQEPAHRFPFIEQTEQLWSSYATVTEAQFRGHYPLNLGYHVMIMVISTSTTVEYALRSIYENTLGRASWLLDGDRLTDEDRYGAKAAQEYVDFIRQEPWYLFDFTSRLEHLWTDVPWWGPGLVRKWERRYALTTEYAVKAVYGKLIEKATRATYTPALMTTDVVVDHLPEGFTPPERVTVLQRLADGRALLSLPRYFDFRIAATELAQQGVTIDDIAGNGASKPILVTVWASDRTTLPAGDFQVLFEQSLTLPAATRRIALLMPVGHLSVFLAQANAMGLTVEHVYDY</sequence>
<evidence type="ECO:0000313" key="1">
    <source>
        <dbReference type="EMBL" id="RDV00160.1"/>
    </source>
</evidence>
<gene>
    <name evidence="1" type="ORF">DWV00_05545</name>
</gene>
<name>A0A3D8K4L2_9BURK</name>
<accession>A0A3D8K4L2</accession>
<dbReference type="OrthoDB" id="7550695at2"/>
<reference evidence="1 2" key="1">
    <citation type="submission" date="2018-08" db="EMBL/GenBank/DDBJ databases">
        <title>Paraburkholderia sp. DHOM06 isolated from forest soil.</title>
        <authorList>
            <person name="Gao Z.-H."/>
            <person name="Qiu L.-H."/>
        </authorList>
    </citation>
    <scope>NUCLEOTIDE SEQUENCE [LARGE SCALE GENOMIC DNA]</scope>
    <source>
        <strain evidence="1 2">DHOM06</strain>
    </source>
</reference>
<organism evidence="1 2">
    <name type="scientific">Trinickia dinghuensis</name>
    <dbReference type="NCBI Taxonomy" id="2291023"/>
    <lineage>
        <taxon>Bacteria</taxon>
        <taxon>Pseudomonadati</taxon>
        <taxon>Pseudomonadota</taxon>
        <taxon>Betaproteobacteria</taxon>
        <taxon>Burkholderiales</taxon>
        <taxon>Burkholderiaceae</taxon>
        <taxon>Trinickia</taxon>
    </lineage>
</organism>
<comment type="caution">
    <text evidence="1">The sequence shown here is derived from an EMBL/GenBank/DDBJ whole genome shotgun (WGS) entry which is preliminary data.</text>
</comment>
<keyword evidence="2" id="KW-1185">Reference proteome</keyword>
<protein>
    <submittedName>
        <fullName evidence="1">Uncharacterized protein</fullName>
    </submittedName>
</protein>
<dbReference type="EMBL" id="QRGA01000003">
    <property type="protein sequence ID" value="RDV00160.1"/>
    <property type="molecule type" value="Genomic_DNA"/>
</dbReference>
<evidence type="ECO:0000313" key="2">
    <source>
        <dbReference type="Proteomes" id="UP000256838"/>
    </source>
</evidence>
<dbReference type="AlphaFoldDB" id="A0A3D8K4L2"/>
<proteinExistence type="predicted"/>
<dbReference type="Proteomes" id="UP000256838">
    <property type="component" value="Unassembled WGS sequence"/>
</dbReference>